<feature type="domain" description="Phospholipid/glycerol acyltransferase" evidence="2">
    <location>
        <begin position="89"/>
        <end position="231"/>
    </location>
</feature>
<reference evidence="3 4" key="1">
    <citation type="submission" date="2017-02" db="EMBL/GenBank/DDBJ databases">
        <title>Whole genome sequencing of Metallibacterium scheffleri DSM 24874 (T).</title>
        <authorList>
            <person name="Kumar S."/>
            <person name="Patil P."/>
            <person name="Patil P.B."/>
        </authorList>
    </citation>
    <scope>NUCLEOTIDE SEQUENCE [LARGE SCALE GENOMIC DNA]</scope>
    <source>
        <strain evidence="3 4">DSM 24874</strain>
    </source>
</reference>
<evidence type="ECO:0000256" key="1">
    <source>
        <dbReference type="SAM" id="Phobius"/>
    </source>
</evidence>
<protein>
    <submittedName>
        <fullName evidence="3">Acyltransferase</fullName>
    </submittedName>
</protein>
<keyword evidence="3" id="KW-0012">Acyltransferase</keyword>
<sequence>MHARLRLWLQVPLALLLITSNTLLHTALLLPVALLKALLPLPAWRRTCSALLARIVESWIGVNSALIGLMTPMRLHVDGMDGLSHAGSYLMLSNHQSWVDIPVLQKVFNRRIPFMRFFLKRQLIWVPVLGLAWWALDFPFMQRLDRATLKKHPELRGSDVAATRRACARYRGMPVTVMNFVEGTRHTPAKHAARASPFAHLLRPKAGGVAFVLDAMGDALRVILDVTVVYPDGCPTLLDLLAGRIREVRVQVRERAIPPELRHGDYENDAAFRARFQQWINLLWLEKDALIVRMLADAAGSRGVLP</sequence>
<feature type="transmembrane region" description="Helical" evidence="1">
    <location>
        <begin position="118"/>
        <end position="136"/>
    </location>
</feature>
<proteinExistence type="predicted"/>
<evidence type="ECO:0000313" key="4">
    <source>
        <dbReference type="Proteomes" id="UP000307749"/>
    </source>
</evidence>
<dbReference type="PANTHER" id="PTHR10983:SF16">
    <property type="entry name" value="LYSOCARDIOLIPIN ACYLTRANSFERASE 1"/>
    <property type="match status" value="1"/>
</dbReference>
<dbReference type="NCBIfam" id="NF010621">
    <property type="entry name" value="PRK14014.1"/>
    <property type="match status" value="1"/>
</dbReference>
<dbReference type="STRING" id="993689.GCA_002077135_03372"/>
<accession>A0A4V3UT35</accession>
<comment type="caution">
    <text evidence="3">The sequence shown here is derived from an EMBL/GenBank/DDBJ whole genome shotgun (WGS) entry which is preliminary data.</text>
</comment>
<dbReference type="Pfam" id="PF01553">
    <property type="entry name" value="Acyltransferase"/>
    <property type="match status" value="1"/>
</dbReference>
<dbReference type="AlphaFoldDB" id="A0A4V3UT35"/>
<organism evidence="3 4">
    <name type="scientific">Metallibacterium scheffleri</name>
    <dbReference type="NCBI Taxonomy" id="993689"/>
    <lineage>
        <taxon>Bacteria</taxon>
        <taxon>Pseudomonadati</taxon>
        <taxon>Pseudomonadota</taxon>
        <taxon>Gammaproteobacteria</taxon>
        <taxon>Lysobacterales</taxon>
        <taxon>Rhodanobacteraceae</taxon>
        <taxon>Metallibacterium</taxon>
    </lineage>
</organism>
<keyword evidence="1" id="KW-0812">Transmembrane</keyword>
<keyword evidence="4" id="KW-1185">Reference proteome</keyword>
<keyword evidence="1" id="KW-1133">Transmembrane helix</keyword>
<feature type="transmembrane region" description="Helical" evidence="1">
    <location>
        <begin position="50"/>
        <end position="70"/>
    </location>
</feature>
<dbReference type="GO" id="GO:0016746">
    <property type="term" value="F:acyltransferase activity"/>
    <property type="evidence" value="ECO:0007669"/>
    <property type="project" value="UniProtKB-KW"/>
</dbReference>
<dbReference type="RefSeq" id="WP_081129796.1">
    <property type="nucleotide sequence ID" value="NZ_LDOS01000002.1"/>
</dbReference>
<dbReference type="PANTHER" id="PTHR10983">
    <property type="entry name" value="1-ACYLGLYCEROL-3-PHOSPHATE ACYLTRANSFERASE-RELATED"/>
    <property type="match status" value="1"/>
</dbReference>
<dbReference type="CDD" id="cd07990">
    <property type="entry name" value="LPLAT_LCLAT1-like"/>
    <property type="match status" value="1"/>
</dbReference>
<dbReference type="OrthoDB" id="319710at2"/>
<dbReference type="Proteomes" id="UP000307749">
    <property type="component" value="Unassembled WGS sequence"/>
</dbReference>
<dbReference type="EMBL" id="MWQO01000042">
    <property type="protein sequence ID" value="THD09091.1"/>
    <property type="molecule type" value="Genomic_DNA"/>
</dbReference>
<gene>
    <name evidence="3" type="ORF">B1806_11955</name>
</gene>
<keyword evidence="3" id="KW-0808">Transferase</keyword>
<evidence type="ECO:0000259" key="2">
    <source>
        <dbReference type="SMART" id="SM00563"/>
    </source>
</evidence>
<dbReference type="SUPFAM" id="SSF69593">
    <property type="entry name" value="Glycerol-3-phosphate (1)-acyltransferase"/>
    <property type="match status" value="1"/>
</dbReference>
<name>A0A4V3UT35_9GAMM</name>
<dbReference type="InterPro" id="IPR002123">
    <property type="entry name" value="Plipid/glycerol_acylTrfase"/>
</dbReference>
<keyword evidence="1" id="KW-0472">Membrane</keyword>
<dbReference type="SMART" id="SM00563">
    <property type="entry name" value="PlsC"/>
    <property type="match status" value="1"/>
</dbReference>
<evidence type="ECO:0000313" key="3">
    <source>
        <dbReference type="EMBL" id="THD09091.1"/>
    </source>
</evidence>